<dbReference type="InParanoid" id="A0A2P6NWA6"/>
<organism evidence="1 2">
    <name type="scientific">Planoprotostelium fungivorum</name>
    <dbReference type="NCBI Taxonomy" id="1890364"/>
    <lineage>
        <taxon>Eukaryota</taxon>
        <taxon>Amoebozoa</taxon>
        <taxon>Evosea</taxon>
        <taxon>Variosea</taxon>
        <taxon>Cavosteliida</taxon>
        <taxon>Cavosteliaceae</taxon>
        <taxon>Planoprotostelium</taxon>
    </lineage>
</organism>
<gene>
    <name evidence="1" type="ORF">PROFUN_03350</name>
</gene>
<evidence type="ECO:0000313" key="2">
    <source>
        <dbReference type="Proteomes" id="UP000241769"/>
    </source>
</evidence>
<keyword evidence="2" id="KW-1185">Reference proteome</keyword>
<dbReference type="AlphaFoldDB" id="A0A2P6NWA6"/>
<name>A0A2P6NWA6_9EUKA</name>
<protein>
    <submittedName>
        <fullName evidence="1">Uncharacterized protein</fullName>
    </submittedName>
</protein>
<accession>A0A2P6NWA6</accession>
<proteinExistence type="predicted"/>
<reference evidence="1 2" key="1">
    <citation type="journal article" date="2018" name="Genome Biol. Evol.">
        <title>Multiple Roots of Fruiting Body Formation in Amoebozoa.</title>
        <authorList>
            <person name="Hillmann F."/>
            <person name="Forbes G."/>
            <person name="Novohradska S."/>
            <person name="Ferling I."/>
            <person name="Riege K."/>
            <person name="Groth M."/>
            <person name="Westermann M."/>
            <person name="Marz M."/>
            <person name="Spaller T."/>
            <person name="Winckler T."/>
            <person name="Schaap P."/>
            <person name="Glockner G."/>
        </authorList>
    </citation>
    <scope>NUCLEOTIDE SEQUENCE [LARGE SCALE GENOMIC DNA]</scope>
    <source>
        <strain evidence="1 2">Jena</strain>
    </source>
</reference>
<evidence type="ECO:0000313" key="1">
    <source>
        <dbReference type="EMBL" id="PRP88241.1"/>
    </source>
</evidence>
<comment type="caution">
    <text evidence="1">The sequence shown here is derived from an EMBL/GenBank/DDBJ whole genome shotgun (WGS) entry which is preliminary data.</text>
</comment>
<dbReference type="Proteomes" id="UP000241769">
    <property type="component" value="Unassembled WGS sequence"/>
</dbReference>
<sequence length="287" mass="31541">MQKTLLLAEPLAIPLEINVGDRTNHSLMRLSANLARYHTHDSMKSHRRWSPFILYVIASEPRYSPESSHSKMYRISRTLLLATCLILSVNAQFTVSNPVLNAIPGLLGTNGFLISNPVGGIYRVNAQRDATTSIISPPNTDVSATFPYLGTDIPAGIVTANAPTPSIIMQHQKPKRDNQALVAALEDPTSPLPEGSELIRTADPVGTRYPSGFAVRTENPTDDMPTTVYSPSLNTANVPSTSSMTLMKSNEDKTYTAVPTTFDEQQRRLVSDLGDRPDGNYFYTYKK</sequence>
<dbReference type="EMBL" id="MDYQ01000012">
    <property type="protein sequence ID" value="PRP88241.1"/>
    <property type="molecule type" value="Genomic_DNA"/>
</dbReference>